<evidence type="ECO:0000313" key="1">
    <source>
        <dbReference type="EMBL" id="RIQ27088.1"/>
    </source>
</evidence>
<dbReference type="OrthoDB" id="3795970at2"/>
<dbReference type="AlphaFoldDB" id="A0A418KSS1"/>
<comment type="caution">
    <text evidence="1">The sequence shown here is derived from an EMBL/GenBank/DDBJ whole genome shotgun (WGS) entry which is preliminary data.</text>
</comment>
<dbReference type="EMBL" id="QUAL01000092">
    <property type="protein sequence ID" value="RIQ27088.1"/>
    <property type="molecule type" value="Genomic_DNA"/>
</dbReference>
<accession>A0A418KSS1</accession>
<organism evidence="1 2">
    <name type="scientific">Jiangella rhizosphaerae</name>
    <dbReference type="NCBI Taxonomy" id="2293569"/>
    <lineage>
        <taxon>Bacteria</taxon>
        <taxon>Bacillati</taxon>
        <taxon>Actinomycetota</taxon>
        <taxon>Actinomycetes</taxon>
        <taxon>Jiangellales</taxon>
        <taxon>Jiangellaceae</taxon>
        <taxon>Jiangella</taxon>
    </lineage>
</organism>
<keyword evidence="2" id="KW-1185">Reference proteome</keyword>
<gene>
    <name evidence="1" type="ORF">DY240_09935</name>
</gene>
<name>A0A418KSS1_9ACTN</name>
<sequence length="552" mass="60511">AAVPRPAPPGRGWPGRALPPLTSTFFATAAIPYHREVATASDGDLWPAAWADDGALYAANGDGRGFSDQPWSDIVVNRVDGTPATGITGVRLAAGDQVAPIWGDPARFNRKPTGMVAVDGDGDGRDELYLAVQDLRHGEGAFDEAPAATIVRSTDYGRTWQWGAAPMFTGHVFTTVFFLDFGQSNSGAAVLGPENAGYVYAYALDRNWRDSFSGVVADPLDLWLARVPVSAVTDRSAWRFFAGLDGDRPVWSDDLDARVAVLHDERRVYPGVVTPDGNSVLSQGCVVYNPALARYLYLSWTEHTFEFYEAPAPWGPWRLFLHKDFGPYPWWGEDPGSPGPKSGGYATVAPSKFMSADGRELWVQANWFVGVGHPPNTYQFSLRRLRLEPYTPTEPANPRDPGRNLARAEPGAVVTDTTSHYGHDHYLADGRTDLSEDSWNGAAKDVDRWGYTWPHAVHLNRLVYTTGQMFPDGGWFDAAGGGPRVQVRREHTWHDVTGLAVDPPYPHDDTAGPFRTFTFSFDDTWGDGVRLIGRPGGSARFTSVAELEVYYG</sequence>
<feature type="non-terminal residue" evidence="1">
    <location>
        <position position="1"/>
    </location>
</feature>
<evidence type="ECO:0000313" key="2">
    <source>
        <dbReference type="Proteomes" id="UP000284057"/>
    </source>
</evidence>
<dbReference type="Proteomes" id="UP000284057">
    <property type="component" value="Unassembled WGS sequence"/>
</dbReference>
<protein>
    <submittedName>
        <fullName evidence="1">DUF4185 domain-containing protein</fullName>
    </submittedName>
</protein>
<reference evidence="1 2" key="1">
    <citation type="submission" date="2018-09" db="EMBL/GenBank/DDBJ databases">
        <title>Isolation, diversity and antifungal activity of actinobacteria from wheat.</title>
        <authorList>
            <person name="Han C."/>
        </authorList>
    </citation>
    <scope>NUCLEOTIDE SEQUENCE [LARGE SCALE GENOMIC DNA]</scope>
    <source>
        <strain evidence="1 2">NEAU-YY265</strain>
    </source>
</reference>
<dbReference type="RefSeq" id="WP_119659765.1">
    <property type="nucleotide sequence ID" value="NZ_QUAL01000092.1"/>
</dbReference>
<proteinExistence type="predicted"/>